<dbReference type="InterPro" id="IPR000873">
    <property type="entry name" value="AMP-dep_synth/lig_dom"/>
</dbReference>
<protein>
    <submittedName>
        <fullName evidence="4">AMP-binding enzyme</fullName>
    </submittedName>
</protein>
<evidence type="ECO:0000259" key="3">
    <source>
        <dbReference type="Pfam" id="PF00501"/>
    </source>
</evidence>
<evidence type="ECO:0000313" key="4">
    <source>
        <dbReference type="EMBL" id="POM66461.1"/>
    </source>
</evidence>
<feature type="domain" description="AMP-dependent synthetase/ligase" evidence="3">
    <location>
        <begin position="23"/>
        <end position="123"/>
    </location>
</feature>
<dbReference type="AlphaFoldDB" id="A0A2P4XLM9"/>
<evidence type="ECO:0000256" key="1">
    <source>
        <dbReference type="ARBA" id="ARBA00006432"/>
    </source>
</evidence>
<keyword evidence="2" id="KW-0436">Ligase</keyword>
<keyword evidence="5" id="KW-1185">Reference proteome</keyword>
<accession>A0A2P4XLM9</accession>
<dbReference type="InterPro" id="IPR042099">
    <property type="entry name" value="ANL_N_sf"/>
</dbReference>
<comment type="caution">
    <text evidence="4">The sequence shown here is derived from an EMBL/GenBank/DDBJ whole genome shotgun (WGS) entry which is preliminary data.</text>
</comment>
<dbReference type="Pfam" id="PF00501">
    <property type="entry name" value="AMP-binding"/>
    <property type="match status" value="1"/>
</dbReference>
<comment type="similarity">
    <text evidence="1">Belongs to the ATP-dependent AMP-binding enzyme family.</text>
</comment>
<evidence type="ECO:0000313" key="5">
    <source>
        <dbReference type="Proteomes" id="UP000237271"/>
    </source>
</evidence>
<dbReference type="OrthoDB" id="122989at2759"/>
<dbReference type="GO" id="GO:0016405">
    <property type="term" value="F:CoA-ligase activity"/>
    <property type="evidence" value="ECO:0007669"/>
    <property type="project" value="TreeGrafter"/>
</dbReference>
<dbReference type="Proteomes" id="UP000237271">
    <property type="component" value="Unassembled WGS sequence"/>
</dbReference>
<gene>
    <name evidence="4" type="ORF">PHPALM_17674</name>
</gene>
<sequence length="137" mass="14967">MIFRSKLPTLPIPEDASIWNVVEEHAQKIGGKKAFICGITEQSLTFAELLDQAKKLCAGFAANGIKKGDVVILHSFNCLEYVVVFLALNRVGAIVSPSSPLFNGKELADQIEIGEAVAVISHKKFAKVAVEVFQRQR</sequence>
<organism evidence="4 5">
    <name type="scientific">Phytophthora palmivora</name>
    <dbReference type="NCBI Taxonomy" id="4796"/>
    <lineage>
        <taxon>Eukaryota</taxon>
        <taxon>Sar</taxon>
        <taxon>Stramenopiles</taxon>
        <taxon>Oomycota</taxon>
        <taxon>Peronosporomycetes</taxon>
        <taxon>Peronosporales</taxon>
        <taxon>Peronosporaceae</taxon>
        <taxon>Phytophthora</taxon>
    </lineage>
</organism>
<dbReference type="PANTHER" id="PTHR24096">
    <property type="entry name" value="LONG-CHAIN-FATTY-ACID--COA LIGASE"/>
    <property type="match status" value="1"/>
</dbReference>
<evidence type="ECO:0000256" key="2">
    <source>
        <dbReference type="ARBA" id="ARBA00022598"/>
    </source>
</evidence>
<reference evidence="4 5" key="1">
    <citation type="journal article" date="2017" name="Genome Biol. Evol.">
        <title>Phytophthora megakarya and P. palmivora, closely related causal agents of cacao black pod rot, underwent increases in genome sizes and gene numbers by different mechanisms.</title>
        <authorList>
            <person name="Ali S.S."/>
            <person name="Shao J."/>
            <person name="Lary D.J."/>
            <person name="Kronmiller B."/>
            <person name="Shen D."/>
            <person name="Strem M.D."/>
            <person name="Amoako-Attah I."/>
            <person name="Akrofi A.Y."/>
            <person name="Begoude B.A."/>
            <person name="Ten Hoopen G.M."/>
            <person name="Coulibaly K."/>
            <person name="Kebe B.I."/>
            <person name="Melnick R.L."/>
            <person name="Guiltinan M.J."/>
            <person name="Tyler B.M."/>
            <person name="Meinhardt L.W."/>
            <person name="Bailey B.A."/>
        </authorList>
    </citation>
    <scope>NUCLEOTIDE SEQUENCE [LARGE SCALE GENOMIC DNA]</scope>
    <source>
        <strain evidence="5">sbr112.9</strain>
    </source>
</reference>
<dbReference type="EMBL" id="NCKW01009610">
    <property type="protein sequence ID" value="POM66461.1"/>
    <property type="molecule type" value="Genomic_DNA"/>
</dbReference>
<proteinExistence type="inferred from homology"/>
<dbReference type="Gene3D" id="3.40.50.12780">
    <property type="entry name" value="N-terminal domain of ligase-like"/>
    <property type="match status" value="1"/>
</dbReference>
<name>A0A2P4XLM9_9STRA</name>
<dbReference type="PANTHER" id="PTHR24096:SF149">
    <property type="entry name" value="AMP-BINDING DOMAIN-CONTAINING PROTEIN-RELATED"/>
    <property type="match status" value="1"/>
</dbReference>
<dbReference type="SUPFAM" id="SSF56801">
    <property type="entry name" value="Acetyl-CoA synthetase-like"/>
    <property type="match status" value="1"/>
</dbReference>